<feature type="transmembrane region" description="Helical" evidence="1">
    <location>
        <begin position="82"/>
        <end position="103"/>
    </location>
</feature>
<keyword evidence="1" id="KW-1133">Transmembrane helix</keyword>
<dbReference type="EMBL" id="BAAANN010000040">
    <property type="protein sequence ID" value="GAA1984422.1"/>
    <property type="molecule type" value="Genomic_DNA"/>
</dbReference>
<feature type="transmembrane region" description="Helical" evidence="1">
    <location>
        <begin position="109"/>
        <end position="130"/>
    </location>
</feature>
<dbReference type="RefSeq" id="WP_344429359.1">
    <property type="nucleotide sequence ID" value="NZ_BAAANN010000040.1"/>
</dbReference>
<keyword evidence="3" id="KW-1185">Reference proteome</keyword>
<name>A0ABP5DU37_9PSEU</name>
<organism evidence="2 3">
    <name type="scientific">Amycolatopsis minnesotensis</name>
    <dbReference type="NCBI Taxonomy" id="337894"/>
    <lineage>
        <taxon>Bacteria</taxon>
        <taxon>Bacillati</taxon>
        <taxon>Actinomycetota</taxon>
        <taxon>Actinomycetes</taxon>
        <taxon>Pseudonocardiales</taxon>
        <taxon>Pseudonocardiaceae</taxon>
        <taxon>Amycolatopsis</taxon>
    </lineage>
</organism>
<evidence type="ECO:0000313" key="3">
    <source>
        <dbReference type="Proteomes" id="UP001501116"/>
    </source>
</evidence>
<accession>A0ABP5DU37</accession>
<dbReference type="Proteomes" id="UP001501116">
    <property type="component" value="Unassembled WGS sequence"/>
</dbReference>
<protein>
    <submittedName>
        <fullName evidence="2">Uncharacterized protein</fullName>
    </submittedName>
</protein>
<keyword evidence="1" id="KW-0812">Transmembrane</keyword>
<comment type="caution">
    <text evidence="2">The sequence shown here is derived from an EMBL/GenBank/DDBJ whole genome shotgun (WGS) entry which is preliminary data.</text>
</comment>
<evidence type="ECO:0000313" key="2">
    <source>
        <dbReference type="EMBL" id="GAA1984422.1"/>
    </source>
</evidence>
<evidence type="ECO:0000256" key="1">
    <source>
        <dbReference type="SAM" id="Phobius"/>
    </source>
</evidence>
<keyword evidence="1" id="KW-0472">Membrane</keyword>
<reference evidence="3" key="1">
    <citation type="journal article" date="2019" name="Int. J. Syst. Evol. Microbiol.">
        <title>The Global Catalogue of Microorganisms (GCM) 10K type strain sequencing project: providing services to taxonomists for standard genome sequencing and annotation.</title>
        <authorList>
            <consortium name="The Broad Institute Genomics Platform"/>
            <consortium name="The Broad Institute Genome Sequencing Center for Infectious Disease"/>
            <person name="Wu L."/>
            <person name="Ma J."/>
        </authorList>
    </citation>
    <scope>NUCLEOTIDE SEQUENCE [LARGE SCALE GENOMIC DNA]</scope>
    <source>
        <strain evidence="3">JCM 14545</strain>
    </source>
</reference>
<proteinExistence type="predicted"/>
<sequence>MDGHRWGGWKQAVDPRGLHANVVAAANTATMRALATQVEWEGRAAETYKSSVPTQVDGLNAIKDLGIQMRNSMNDLANGIEAFWLMVRATLSALAIAVLAAILGAASVVGIPAALVVLVGAIGAAINAIFTAVGGVESLVNTVSAQQNAIVDKIKELGGRWASTDTGGMSEKSAWEVR</sequence>
<gene>
    <name evidence="2" type="ORF">GCM10009754_72190</name>
</gene>